<protein>
    <recommendedName>
        <fullName evidence="6">Clathrin light chain</fullName>
    </recommendedName>
</protein>
<comment type="similarity">
    <text evidence="2 6">Belongs to the clathrin light chain family.</text>
</comment>
<accession>A0A9P6M272</accession>
<dbReference type="InterPro" id="IPR000996">
    <property type="entry name" value="Clathrin_L-chain"/>
</dbReference>
<keyword evidence="4 6" id="KW-0168">Coated pit</keyword>
<evidence type="ECO:0000313" key="8">
    <source>
        <dbReference type="EMBL" id="KAF9962186.1"/>
    </source>
</evidence>
<feature type="region of interest" description="Disordered" evidence="7">
    <location>
        <begin position="49"/>
        <end position="92"/>
    </location>
</feature>
<keyword evidence="9" id="KW-1185">Reference proteome</keyword>
<evidence type="ECO:0000256" key="7">
    <source>
        <dbReference type="SAM" id="MobiDB-lite"/>
    </source>
</evidence>
<dbReference type="PANTHER" id="PTHR10639">
    <property type="entry name" value="CLATHRIN LIGHT CHAIN"/>
    <property type="match status" value="1"/>
</dbReference>
<evidence type="ECO:0000256" key="4">
    <source>
        <dbReference type="ARBA" id="ARBA00023176"/>
    </source>
</evidence>
<comment type="function">
    <text evidence="6">Clathrin is the major protein of the polyhedral coat of coated pits and vesicles.</text>
</comment>
<dbReference type="GO" id="GO:0032050">
    <property type="term" value="F:clathrin heavy chain binding"/>
    <property type="evidence" value="ECO:0007669"/>
    <property type="project" value="TreeGrafter"/>
</dbReference>
<dbReference type="GO" id="GO:0072583">
    <property type="term" value="P:clathrin-dependent endocytosis"/>
    <property type="evidence" value="ECO:0007669"/>
    <property type="project" value="TreeGrafter"/>
</dbReference>
<comment type="subcellular location">
    <subcellularLocation>
        <location evidence="1 6">Cytoplasmic vesicle membrane</location>
        <topology evidence="1 6">Peripheral membrane protein</topology>
        <orientation evidence="1 6">Cytoplasmic side</orientation>
    </subcellularLocation>
    <subcellularLocation>
        <location evidence="6">Membrane</location>
        <location evidence="6">Coated pit</location>
        <topology evidence="6">Peripheral membrane protein</topology>
        <orientation evidence="6">Cytoplasmic side</orientation>
    </subcellularLocation>
    <text evidence="6">Cytoplasmic face of coated pits and vesicles.</text>
</comment>
<evidence type="ECO:0000313" key="9">
    <source>
        <dbReference type="Proteomes" id="UP000738359"/>
    </source>
</evidence>
<evidence type="ECO:0000256" key="5">
    <source>
        <dbReference type="ARBA" id="ARBA00023329"/>
    </source>
</evidence>
<keyword evidence="3 6" id="KW-0472">Membrane</keyword>
<dbReference type="EMBL" id="JAAAHY010000558">
    <property type="protein sequence ID" value="KAF9962186.1"/>
    <property type="molecule type" value="Genomic_DNA"/>
</dbReference>
<evidence type="ECO:0000256" key="2">
    <source>
        <dbReference type="ARBA" id="ARBA00005263"/>
    </source>
</evidence>
<feature type="compositionally biased region" description="Polar residues" evidence="7">
    <location>
        <begin position="49"/>
        <end position="63"/>
    </location>
</feature>
<evidence type="ECO:0000256" key="6">
    <source>
        <dbReference type="RuleBase" id="RU363137"/>
    </source>
</evidence>
<feature type="region of interest" description="Disordered" evidence="7">
    <location>
        <begin position="130"/>
        <end position="152"/>
    </location>
</feature>
<feature type="compositionally biased region" description="Polar residues" evidence="7">
    <location>
        <begin position="130"/>
        <end position="149"/>
    </location>
</feature>
<sequence>MDDFAFDAPSSGKKADFGSDDPTADFLAREQAILGGDADFLAGLSTGSGVTSPANNDFESNFPSFADHEAGITSPPVSGTSPGGIVPSVSVAADNDDDFGAFHSDFPAIETTDSAPVSQTFAASIPIQATGASNGFTSPSPSMNRTPQFRAQEVPEVVKEWREKQTSIIADKDERSEAKRQETIGAAHESIDRFYEDYNQKKAKSITENRDKETAFLAKRDDVSSGTQWERINRHLDSSPAAVAAAAKAGRRDTSRMRELLRDLEKDPNAPGK</sequence>
<dbReference type="AlphaFoldDB" id="A0A9P6M272"/>
<evidence type="ECO:0000256" key="1">
    <source>
        <dbReference type="ARBA" id="ARBA00004180"/>
    </source>
</evidence>
<dbReference type="GO" id="GO:0005198">
    <property type="term" value="F:structural molecule activity"/>
    <property type="evidence" value="ECO:0007669"/>
    <property type="project" value="InterPro"/>
</dbReference>
<feature type="region of interest" description="Disordered" evidence="7">
    <location>
        <begin position="1"/>
        <end position="22"/>
    </location>
</feature>
<dbReference type="Proteomes" id="UP000738359">
    <property type="component" value="Unassembled WGS sequence"/>
</dbReference>
<gene>
    <name evidence="8" type="ORF">BGZ70_008102</name>
</gene>
<dbReference type="Pfam" id="PF01086">
    <property type="entry name" value="Clathrin_lg_ch"/>
    <property type="match status" value="1"/>
</dbReference>
<dbReference type="GO" id="GO:0030132">
    <property type="term" value="C:clathrin coat of coated pit"/>
    <property type="evidence" value="ECO:0007669"/>
    <property type="project" value="InterPro"/>
</dbReference>
<evidence type="ECO:0000256" key="3">
    <source>
        <dbReference type="ARBA" id="ARBA00023136"/>
    </source>
</evidence>
<organism evidence="8 9">
    <name type="scientific">Mortierella alpina</name>
    <name type="common">Oleaginous fungus</name>
    <name type="synonym">Mortierella renispora</name>
    <dbReference type="NCBI Taxonomy" id="64518"/>
    <lineage>
        <taxon>Eukaryota</taxon>
        <taxon>Fungi</taxon>
        <taxon>Fungi incertae sedis</taxon>
        <taxon>Mucoromycota</taxon>
        <taxon>Mortierellomycotina</taxon>
        <taxon>Mortierellomycetes</taxon>
        <taxon>Mortierellales</taxon>
        <taxon>Mortierellaceae</taxon>
        <taxon>Mortierella</taxon>
    </lineage>
</organism>
<comment type="caution">
    <text evidence="8">The sequence shown here is derived from an EMBL/GenBank/DDBJ whole genome shotgun (WGS) entry which is preliminary data.</text>
</comment>
<keyword evidence="5 6" id="KW-0968">Cytoplasmic vesicle</keyword>
<dbReference type="PANTHER" id="PTHR10639:SF7">
    <property type="entry name" value="CLATHRIN LIGHT CHAIN"/>
    <property type="match status" value="1"/>
</dbReference>
<proteinExistence type="inferred from homology"/>
<dbReference type="OrthoDB" id="5512at2759"/>
<dbReference type="GO" id="GO:0006886">
    <property type="term" value="P:intracellular protein transport"/>
    <property type="evidence" value="ECO:0007669"/>
    <property type="project" value="InterPro"/>
</dbReference>
<dbReference type="GO" id="GO:0030130">
    <property type="term" value="C:clathrin coat of trans-Golgi network vesicle"/>
    <property type="evidence" value="ECO:0007669"/>
    <property type="project" value="InterPro"/>
</dbReference>
<reference evidence="8" key="1">
    <citation type="journal article" date="2020" name="Fungal Divers.">
        <title>Resolving the Mortierellaceae phylogeny through synthesis of multi-gene phylogenetics and phylogenomics.</title>
        <authorList>
            <person name="Vandepol N."/>
            <person name="Liber J."/>
            <person name="Desiro A."/>
            <person name="Na H."/>
            <person name="Kennedy M."/>
            <person name="Barry K."/>
            <person name="Grigoriev I.V."/>
            <person name="Miller A.N."/>
            <person name="O'Donnell K."/>
            <person name="Stajich J.E."/>
            <person name="Bonito G."/>
        </authorList>
    </citation>
    <scope>NUCLEOTIDE SEQUENCE</scope>
    <source>
        <strain evidence="8">CK1249</strain>
    </source>
</reference>
<name>A0A9P6M272_MORAP</name>